<name>V5GGS7_ANOGL</name>
<feature type="domain" description="Reverse transcriptase RNase H-like" evidence="7">
    <location>
        <begin position="13"/>
        <end position="121"/>
    </location>
</feature>
<keyword evidence="2" id="KW-0548">Nucleotidyltransferase</keyword>
<dbReference type="EMBL" id="GALX01007604">
    <property type="protein sequence ID" value="JAB60862.1"/>
    <property type="molecule type" value="Transcribed_RNA"/>
</dbReference>
<keyword evidence="1" id="KW-0808">Transferase</keyword>
<organism evidence="8">
    <name type="scientific">Anoplophora glabripennis</name>
    <name type="common">Asian longhorn beetle</name>
    <name type="synonym">Anoplophora nobilis</name>
    <dbReference type="NCBI Taxonomy" id="217634"/>
    <lineage>
        <taxon>Eukaryota</taxon>
        <taxon>Metazoa</taxon>
        <taxon>Ecdysozoa</taxon>
        <taxon>Arthropoda</taxon>
        <taxon>Hexapoda</taxon>
        <taxon>Insecta</taxon>
        <taxon>Pterygota</taxon>
        <taxon>Neoptera</taxon>
        <taxon>Endopterygota</taxon>
        <taxon>Coleoptera</taxon>
        <taxon>Polyphaga</taxon>
        <taxon>Cucujiformia</taxon>
        <taxon>Chrysomeloidea</taxon>
        <taxon>Cerambycidae</taxon>
        <taxon>Lamiinae</taxon>
        <taxon>Lamiini</taxon>
        <taxon>Anoplophora</taxon>
    </lineage>
</organism>
<feature type="non-terminal residue" evidence="8">
    <location>
        <position position="165"/>
    </location>
</feature>
<dbReference type="GO" id="GO:0004519">
    <property type="term" value="F:endonuclease activity"/>
    <property type="evidence" value="ECO:0007669"/>
    <property type="project" value="UniProtKB-KW"/>
</dbReference>
<dbReference type="AlphaFoldDB" id="V5GGS7"/>
<dbReference type="PANTHER" id="PTHR37984:SF5">
    <property type="entry name" value="PROTEIN NYNRIN-LIKE"/>
    <property type="match status" value="1"/>
</dbReference>
<dbReference type="GO" id="GO:0016787">
    <property type="term" value="F:hydrolase activity"/>
    <property type="evidence" value="ECO:0007669"/>
    <property type="project" value="UniProtKB-KW"/>
</dbReference>
<reference evidence="8" key="1">
    <citation type="submission" date="2013-07" db="EMBL/GenBank/DDBJ databases">
        <title>Midgut Transcriptome Profiling of Anoplphora glabripennis, a Lignocellulose Degrading, Wood-Boring Cerambycid.</title>
        <authorList>
            <person name="Scully E.D."/>
            <person name="Hoover K."/>
            <person name="Carlson J.E."/>
            <person name="Tien M."/>
            <person name="Geib S.M."/>
        </authorList>
    </citation>
    <scope>NUCLEOTIDE SEQUENCE</scope>
</reference>
<dbReference type="GO" id="GO:0003964">
    <property type="term" value="F:RNA-directed DNA polymerase activity"/>
    <property type="evidence" value="ECO:0007669"/>
    <property type="project" value="UniProtKB-KW"/>
</dbReference>
<dbReference type="InterPro" id="IPR041373">
    <property type="entry name" value="RT_RNaseH"/>
</dbReference>
<evidence type="ECO:0000313" key="8">
    <source>
        <dbReference type="EMBL" id="JAB60862.1"/>
    </source>
</evidence>
<evidence type="ECO:0000256" key="2">
    <source>
        <dbReference type="ARBA" id="ARBA00022695"/>
    </source>
</evidence>
<dbReference type="CDD" id="cd09274">
    <property type="entry name" value="RNase_HI_RT_Ty3"/>
    <property type="match status" value="1"/>
</dbReference>
<proteinExistence type="predicted"/>
<evidence type="ECO:0000259" key="7">
    <source>
        <dbReference type="Pfam" id="PF17917"/>
    </source>
</evidence>
<evidence type="ECO:0000256" key="5">
    <source>
        <dbReference type="ARBA" id="ARBA00022801"/>
    </source>
</evidence>
<sequence length="165" mass="19067">MLMSSSVLTHFDRDRLIKLTIDASSFGVGAIISHVYDDKSERPIAFASRLLNSTELRYSKIEKEACAIIFGVKNFLQYLYGRRFLLYSDHKPLLSIFGSKKGTPQFAANRLQRWAHILSAFDYDIHYVNSNNNSADYFSRHPVDSENSDYNYSKQNYLFSDLQID</sequence>
<gene>
    <name evidence="8" type="primary">POL2</name>
</gene>
<dbReference type="SUPFAM" id="SSF56672">
    <property type="entry name" value="DNA/RNA polymerases"/>
    <property type="match status" value="1"/>
</dbReference>
<dbReference type="InterPro" id="IPR043502">
    <property type="entry name" value="DNA/RNA_pol_sf"/>
</dbReference>
<evidence type="ECO:0000256" key="4">
    <source>
        <dbReference type="ARBA" id="ARBA00022759"/>
    </source>
</evidence>
<dbReference type="Pfam" id="PF17917">
    <property type="entry name" value="RT_RNaseH"/>
    <property type="match status" value="1"/>
</dbReference>
<keyword evidence="6" id="KW-0695">RNA-directed DNA polymerase</keyword>
<evidence type="ECO:0000256" key="3">
    <source>
        <dbReference type="ARBA" id="ARBA00022722"/>
    </source>
</evidence>
<evidence type="ECO:0000256" key="6">
    <source>
        <dbReference type="ARBA" id="ARBA00022918"/>
    </source>
</evidence>
<accession>V5GGS7</accession>
<dbReference type="PANTHER" id="PTHR37984">
    <property type="entry name" value="PROTEIN CBG26694"/>
    <property type="match status" value="1"/>
</dbReference>
<dbReference type="InterPro" id="IPR050951">
    <property type="entry name" value="Retrovirus_Pol_polyprotein"/>
</dbReference>
<keyword evidence="3" id="KW-0540">Nuclease</keyword>
<evidence type="ECO:0000256" key="1">
    <source>
        <dbReference type="ARBA" id="ARBA00022679"/>
    </source>
</evidence>
<keyword evidence="4" id="KW-0255">Endonuclease</keyword>
<protein>
    <submittedName>
        <fullName evidence="8">Retrovirus-related Pol polyprotein</fullName>
    </submittedName>
</protein>
<keyword evidence="5" id="KW-0378">Hydrolase</keyword>